<protein>
    <submittedName>
        <fullName evidence="1">Uncharacterized protein</fullName>
    </submittedName>
</protein>
<dbReference type="EMBL" id="RBXL01000001">
    <property type="protein sequence ID" value="RKT43540.1"/>
    <property type="molecule type" value="Genomic_DNA"/>
</dbReference>
<gene>
    <name evidence="1" type="ORF">BDD21_0878</name>
</gene>
<organism evidence="1 2">
    <name type="scientific">Thiocapsa rosea</name>
    <dbReference type="NCBI Taxonomy" id="69360"/>
    <lineage>
        <taxon>Bacteria</taxon>
        <taxon>Pseudomonadati</taxon>
        <taxon>Pseudomonadota</taxon>
        <taxon>Gammaproteobacteria</taxon>
        <taxon>Chromatiales</taxon>
        <taxon>Chromatiaceae</taxon>
        <taxon>Thiocapsa</taxon>
    </lineage>
</organism>
<reference evidence="1 2" key="1">
    <citation type="submission" date="2018-10" db="EMBL/GenBank/DDBJ databases">
        <title>Genomic Encyclopedia of Archaeal and Bacterial Type Strains, Phase II (KMG-II): from individual species to whole genera.</title>
        <authorList>
            <person name="Goeker M."/>
        </authorList>
    </citation>
    <scope>NUCLEOTIDE SEQUENCE [LARGE SCALE GENOMIC DNA]</scope>
    <source>
        <strain evidence="1 2">DSM 235</strain>
    </source>
</reference>
<name>A0A495V4D9_9GAMM</name>
<proteinExistence type="predicted"/>
<dbReference type="AlphaFoldDB" id="A0A495V4D9"/>
<comment type="caution">
    <text evidence="1">The sequence shown here is derived from an EMBL/GenBank/DDBJ whole genome shotgun (WGS) entry which is preliminary data.</text>
</comment>
<accession>A0A495V4D9</accession>
<dbReference type="Proteomes" id="UP000274556">
    <property type="component" value="Unassembled WGS sequence"/>
</dbReference>
<sequence>MIESLLLTTARVSTFFGSQRLTGASGFFFAGDARLPWKLLGVHSARLDMSGGDMRAEESLGLNCAWYADILLTLTTGNHAR</sequence>
<keyword evidence="2" id="KW-1185">Reference proteome</keyword>
<evidence type="ECO:0000313" key="1">
    <source>
        <dbReference type="EMBL" id="RKT43540.1"/>
    </source>
</evidence>
<dbReference type="RefSeq" id="WP_211335234.1">
    <property type="nucleotide sequence ID" value="NZ_RBXL01000001.1"/>
</dbReference>
<evidence type="ECO:0000313" key="2">
    <source>
        <dbReference type="Proteomes" id="UP000274556"/>
    </source>
</evidence>